<evidence type="ECO:0000256" key="1">
    <source>
        <dbReference type="SAM" id="MobiDB-lite"/>
    </source>
</evidence>
<feature type="region of interest" description="Disordered" evidence="1">
    <location>
        <begin position="99"/>
        <end position="124"/>
    </location>
</feature>
<sequence length="236" mass="26388">MKESVILSPPVQLLRAINLDEEMLTLGLSLRTDSHRRKKVYVPYMPQTCMLSTAFLFAPNNSTCLTLFNSLPSPESPHQFVWKSSLNFHSRTAHKELRTQIPTSQSHAQNPKSAANDNNEKANLQTSEEVSIAPHNMEPGMLNCTNLTIHSQGIRKDEPKPVEIQSNSEVASDTLAVFGVLEEDPLPVLGEWGSDYFQTFDFPSPCMTSNETDILFPASAEEQLLFGDNTDIFNDF</sequence>
<keyword evidence="3" id="KW-1185">Reference proteome</keyword>
<organism evidence="2 3">
    <name type="scientific">Gracilariopsis chorda</name>
    <dbReference type="NCBI Taxonomy" id="448386"/>
    <lineage>
        <taxon>Eukaryota</taxon>
        <taxon>Rhodophyta</taxon>
        <taxon>Florideophyceae</taxon>
        <taxon>Rhodymeniophycidae</taxon>
        <taxon>Gracilariales</taxon>
        <taxon>Gracilariaceae</taxon>
        <taxon>Gracilariopsis</taxon>
    </lineage>
</organism>
<evidence type="ECO:0000313" key="2">
    <source>
        <dbReference type="EMBL" id="PXF43148.1"/>
    </source>
</evidence>
<name>A0A2V3IM52_9FLOR</name>
<dbReference type="EMBL" id="NBIV01000135">
    <property type="protein sequence ID" value="PXF43148.1"/>
    <property type="molecule type" value="Genomic_DNA"/>
</dbReference>
<evidence type="ECO:0000313" key="3">
    <source>
        <dbReference type="Proteomes" id="UP000247409"/>
    </source>
</evidence>
<protein>
    <submittedName>
        <fullName evidence="2">Uncharacterized protein</fullName>
    </submittedName>
</protein>
<feature type="compositionally biased region" description="Polar residues" evidence="1">
    <location>
        <begin position="100"/>
        <end position="124"/>
    </location>
</feature>
<dbReference type="AlphaFoldDB" id="A0A2V3IM52"/>
<comment type="caution">
    <text evidence="2">The sequence shown here is derived from an EMBL/GenBank/DDBJ whole genome shotgun (WGS) entry which is preliminary data.</text>
</comment>
<reference evidence="2 3" key="1">
    <citation type="journal article" date="2018" name="Mol. Biol. Evol.">
        <title>Analysis of the draft genome of the red seaweed Gracilariopsis chorda provides insights into genome size evolution in Rhodophyta.</title>
        <authorList>
            <person name="Lee J."/>
            <person name="Yang E.C."/>
            <person name="Graf L."/>
            <person name="Yang J.H."/>
            <person name="Qiu H."/>
            <person name="Zel Zion U."/>
            <person name="Chan C.X."/>
            <person name="Stephens T.G."/>
            <person name="Weber A.P.M."/>
            <person name="Boo G.H."/>
            <person name="Boo S.M."/>
            <person name="Kim K.M."/>
            <person name="Shin Y."/>
            <person name="Jung M."/>
            <person name="Lee S.J."/>
            <person name="Yim H.S."/>
            <person name="Lee J.H."/>
            <person name="Bhattacharya D."/>
            <person name="Yoon H.S."/>
        </authorList>
    </citation>
    <scope>NUCLEOTIDE SEQUENCE [LARGE SCALE GENOMIC DNA]</scope>
    <source>
        <strain evidence="2 3">SKKU-2015</strain>
        <tissue evidence="2">Whole body</tissue>
    </source>
</reference>
<proteinExistence type="predicted"/>
<gene>
    <name evidence="2" type="ORF">BWQ96_07092</name>
</gene>
<accession>A0A2V3IM52</accession>
<dbReference type="Proteomes" id="UP000247409">
    <property type="component" value="Unassembled WGS sequence"/>
</dbReference>